<reference evidence="2" key="1">
    <citation type="journal article" date="2021" name="PeerJ">
        <title>Extensive microbial diversity within the chicken gut microbiome revealed by metagenomics and culture.</title>
        <authorList>
            <person name="Gilroy R."/>
            <person name="Ravi A."/>
            <person name="Getino M."/>
            <person name="Pursley I."/>
            <person name="Horton D.L."/>
            <person name="Alikhan N.F."/>
            <person name="Baker D."/>
            <person name="Gharbi K."/>
            <person name="Hall N."/>
            <person name="Watson M."/>
            <person name="Adriaenssens E.M."/>
            <person name="Foster-Nyarko E."/>
            <person name="Jarju S."/>
            <person name="Secka A."/>
            <person name="Antonio M."/>
            <person name="Oren A."/>
            <person name="Chaudhuri R.R."/>
            <person name="La Ragione R."/>
            <person name="Hildebrand F."/>
            <person name="Pallen M.J."/>
        </authorList>
    </citation>
    <scope>NUCLEOTIDE SEQUENCE</scope>
    <source>
        <strain evidence="2">ChiGjej5B5-22894</strain>
    </source>
</reference>
<keyword evidence="1" id="KW-0732">Signal</keyword>
<evidence type="ECO:0008006" key="4">
    <source>
        <dbReference type="Google" id="ProtNLM"/>
    </source>
</evidence>
<evidence type="ECO:0000313" key="2">
    <source>
        <dbReference type="EMBL" id="HJG90346.1"/>
    </source>
</evidence>
<feature type="chain" id="PRO_5036812384" description="Lipoprotein" evidence="1">
    <location>
        <begin position="24"/>
        <end position="160"/>
    </location>
</feature>
<dbReference type="RefSeq" id="WP_087483654.1">
    <property type="nucleotide sequence ID" value="NZ_FXXB01000004.1"/>
</dbReference>
<proteinExistence type="predicted"/>
<protein>
    <recommendedName>
        <fullName evidence="4">Lipoprotein</fullName>
    </recommendedName>
</protein>
<organism evidence="2 3">
    <name type="scientific">Brachybacterium massiliense</name>
    <dbReference type="NCBI Taxonomy" id="1755098"/>
    <lineage>
        <taxon>Bacteria</taxon>
        <taxon>Bacillati</taxon>
        <taxon>Actinomycetota</taxon>
        <taxon>Actinomycetes</taxon>
        <taxon>Micrococcales</taxon>
        <taxon>Dermabacteraceae</taxon>
        <taxon>Brachybacterium</taxon>
    </lineage>
</organism>
<sequence>MHSRSRRLLLLGAAACLLIPACSSDPREGEIVAECVSWSDLADPQTAFDVADAVIIGRPVASSGAKLMFSVDATVHEVDVVQIFKGEIDETVSIASTPETCTTGSPYPNGDPLETELEVLLFLTAPADDGIWSTVTPFDGVRSVPEDGSLPFGSVSPSDQ</sequence>
<evidence type="ECO:0000313" key="3">
    <source>
        <dbReference type="Proteomes" id="UP000742460"/>
    </source>
</evidence>
<dbReference type="AlphaFoldDB" id="A0A921MUI6"/>
<feature type="signal peptide" evidence="1">
    <location>
        <begin position="1"/>
        <end position="23"/>
    </location>
</feature>
<reference evidence="2" key="2">
    <citation type="submission" date="2021-09" db="EMBL/GenBank/DDBJ databases">
        <authorList>
            <person name="Gilroy R."/>
        </authorList>
    </citation>
    <scope>NUCLEOTIDE SEQUENCE</scope>
    <source>
        <strain evidence="2">ChiGjej5B5-22894</strain>
    </source>
</reference>
<name>A0A921MUI6_9MICO</name>
<comment type="caution">
    <text evidence="2">The sequence shown here is derived from an EMBL/GenBank/DDBJ whole genome shotgun (WGS) entry which is preliminary data.</text>
</comment>
<accession>A0A921MUI6</accession>
<dbReference type="OrthoDB" id="4937256at2"/>
<dbReference type="Proteomes" id="UP000742460">
    <property type="component" value="Unassembled WGS sequence"/>
</dbReference>
<dbReference type="EMBL" id="DYUE01000040">
    <property type="protein sequence ID" value="HJG90346.1"/>
    <property type="molecule type" value="Genomic_DNA"/>
</dbReference>
<gene>
    <name evidence="2" type="ORF">K8V81_01345</name>
</gene>
<evidence type="ECO:0000256" key="1">
    <source>
        <dbReference type="SAM" id="SignalP"/>
    </source>
</evidence>